<dbReference type="Pfam" id="PF02784">
    <property type="entry name" value="Orn_Arg_deC_N"/>
    <property type="match status" value="1"/>
</dbReference>
<feature type="region of interest" description="Disordered" evidence="9">
    <location>
        <begin position="468"/>
        <end position="501"/>
    </location>
</feature>
<dbReference type="InterPro" id="IPR002433">
    <property type="entry name" value="Orn_de-COase"/>
</dbReference>
<dbReference type="InterPro" id="IPR022644">
    <property type="entry name" value="De-COase2_N"/>
</dbReference>
<comment type="catalytic activity">
    <reaction evidence="8">
        <text>L-ornithine + H(+) = putrescine + CO2</text>
        <dbReference type="Rhea" id="RHEA:22964"/>
        <dbReference type="ChEBI" id="CHEBI:15378"/>
        <dbReference type="ChEBI" id="CHEBI:16526"/>
        <dbReference type="ChEBI" id="CHEBI:46911"/>
        <dbReference type="ChEBI" id="CHEBI:326268"/>
        <dbReference type="EC" id="4.1.1.17"/>
    </reaction>
</comment>
<feature type="compositionally biased region" description="Basic and acidic residues" evidence="9">
    <location>
        <begin position="16"/>
        <end position="28"/>
    </location>
</feature>
<feature type="compositionally biased region" description="Basic and acidic residues" evidence="9">
    <location>
        <begin position="111"/>
        <end position="123"/>
    </location>
</feature>
<evidence type="ECO:0000256" key="6">
    <source>
        <dbReference type="ARBA" id="ARBA00034138"/>
    </source>
</evidence>
<dbReference type="InterPro" id="IPR009006">
    <property type="entry name" value="Ala_racemase/Decarboxylase_C"/>
</dbReference>
<evidence type="ECO:0000256" key="4">
    <source>
        <dbReference type="ARBA" id="ARBA00023239"/>
    </source>
</evidence>
<evidence type="ECO:0000256" key="9">
    <source>
        <dbReference type="SAM" id="MobiDB-lite"/>
    </source>
</evidence>
<comment type="subunit">
    <text evidence="7">Homodimer. Only the dimer is catalytically active, as the active sites are constructed of residues from both monomers.</text>
</comment>
<dbReference type="Gene3D" id="2.40.37.10">
    <property type="entry name" value="Lyase, Ornithine Decarboxylase, Chain A, domain 1"/>
    <property type="match status" value="1"/>
</dbReference>
<comment type="cofactor">
    <cofactor evidence="1">
        <name>pyridoxal 5'-phosphate</name>
        <dbReference type="ChEBI" id="CHEBI:597326"/>
    </cofactor>
</comment>
<dbReference type="PANTHER" id="PTHR11482">
    <property type="entry name" value="ARGININE/DIAMINOPIMELATE/ORNITHINE DECARBOXYLASE"/>
    <property type="match status" value="1"/>
</dbReference>
<organism evidence="11">
    <name type="scientific">Paramoeba aestuarina</name>
    <dbReference type="NCBI Taxonomy" id="180227"/>
    <lineage>
        <taxon>Eukaryota</taxon>
        <taxon>Amoebozoa</taxon>
        <taxon>Discosea</taxon>
        <taxon>Flabellinia</taxon>
        <taxon>Dactylopodida</taxon>
        <taxon>Paramoebidae</taxon>
        <taxon>Paramoeba</taxon>
    </lineage>
</organism>
<evidence type="ECO:0000256" key="7">
    <source>
        <dbReference type="ARBA" id="ARBA00046672"/>
    </source>
</evidence>
<feature type="region of interest" description="Disordered" evidence="9">
    <location>
        <begin position="1"/>
        <end position="39"/>
    </location>
</feature>
<evidence type="ECO:0000313" key="11">
    <source>
        <dbReference type="EMBL" id="CAE2315029.1"/>
    </source>
</evidence>
<evidence type="ECO:0000256" key="5">
    <source>
        <dbReference type="ARBA" id="ARBA00034115"/>
    </source>
</evidence>
<comment type="pathway">
    <text evidence="5">Amine and polyamine biosynthesis; putrescine biosynthesis via L-ornithine pathway; putrescine from L-ornithine: step 1/1.</text>
</comment>
<dbReference type="SUPFAM" id="SSF51419">
    <property type="entry name" value="PLP-binding barrel"/>
    <property type="match status" value="1"/>
</dbReference>
<dbReference type="EC" id="4.1.1.17" evidence="6"/>
<name>A0A7S4L4P9_9EUKA</name>
<feature type="compositionally biased region" description="Low complexity" evidence="9">
    <location>
        <begin position="53"/>
        <end position="68"/>
    </location>
</feature>
<dbReference type="PANTHER" id="PTHR11482:SF6">
    <property type="entry name" value="ORNITHINE DECARBOXYLASE 1-RELATED"/>
    <property type="match status" value="1"/>
</dbReference>
<reference evidence="11" key="1">
    <citation type="submission" date="2021-01" db="EMBL/GenBank/DDBJ databases">
        <authorList>
            <person name="Corre E."/>
            <person name="Pelletier E."/>
            <person name="Niang G."/>
            <person name="Scheremetjew M."/>
            <person name="Finn R."/>
            <person name="Kale V."/>
            <person name="Holt S."/>
            <person name="Cochrane G."/>
            <person name="Meng A."/>
            <person name="Brown T."/>
            <person name="Cohen L."/>
        </authorList>
    </citation>
    <scope>NUCLEOTIDE SEQUENCE</scope>
    <source>
        <strain evidence="11">SoJaBio B1-5/56/2</strain>
    </source>
</reference>
<keyword evidence="3" id="KW-0663">Pyridoxal phosphate</keyword>
<proteinExistence type="inferred from homology"/>
<gene>
    <name evidence="11" type="ORF">NAES01612_LOCUS15603</name>
</gene>
<dbReference type="FunFam" id="3.20.20.10:FF:000005">
    <property type="entry name" value="Ornithine decarboxylase"/>
    <property type="match status" value="1"/>
</dbReference>
<feature type="compositionally biased region" description="Basic residues" evidence="9">
    <location>
        <begin position="69"/>
        <end position="80"/>
    </location>
</feature>
<accession>A0A7S4L4P9</accession>
<dbReference type="PRINTS" id="PR01179">
    <property type="entry name" value="ODADCRBXLASE"/>
</dbReference>
<protein>
    <recommendedName>
        <fullName evidence="6">ornithine decarboxylase</fullName>
        <ecNumber evidence="6">4.1.1.17</ecNumber>
    </recommendedName>
</protein>
<dbReference type="GO" id="GO:0004586">
    <property type="term" value="F:ornithine decarboxylase activity"/>
    <property type="evidence" value="ECO:0007669"/>
    <property type="project" value="UniProtKB-EC"/>
</dbReference>
<evidence type="ECO:0000256" key="2">
    <source>
        <dbReference type="ARBA" id="ARBA00008872"/>
    </source>
</evidence>
<sequence>MSLDAEPTFEMEMEDDKGKQEEEEKVVSEDDSILSSSDYETREGLRLMLSFDPVSSRPVVQVQPQNVQKPKRRKRSKEKKKAYDKVKSKNSQAANQKAYKANQKKAKKLEKKPGEKEEGESKNARKKRLLRGNAHGVEVVNADEVMDKRFEEDSEELMVRDLQKKVQNVLREEGTEVQVVPDSSLLEDLLTKKVKDNVHNDDDEEASPAFFLLDLGTVVRKYVQWLSCFPRIKPYYAVKCNPDGVIVKTINTCGGGFDCASVPEIKLALSQGAKPEDIIFANPSKPKKAIEYSKKVGVAKMTFDNVTELQKIHELYPESECVLRILGDDTYSLMAFGSKFGCTVPEESTKILEKAKELKANVVGISFHVGSWCTSSKAFIKTLELAKSVFETAKSLGINFTLLDIGGGWPGFDTEDLSFREIAAPIRQAIDEMFDESITIIAEPGRYFVTECAVLATSIIARRERVKQPNDPRIVERTDTPLHEQQAAKEKEKEKESFQNG</sequence>
<evidence type="ECO:0000256" key="3">
    <source>
        <dbReference type="ARBA" id="ARBA00022898"/>
    </source>
</evidence>
<feature type="compositionally biased region" description="Low complexity" evidence="9">
    <location>
        <begin position="89"/>
        <end position="101"/>
    </location>
</feature>
<dbReference type="InterPro" id="IPR029066">
    <property type="entry name" value="PLP-binding_barrel"/>
</dbReference>
<dbReference type="PRINTS" id="PR01182">
    <property type="entry name" value="ORNDCRBXLASE"/>
</dbReference>
<dbReference type="InterPro" id="IPR000183">
    <property type="entry name" value="Orn/DAP/Arg_de-COase"/>
</dbReference>
<dbReference type="PROSITE" id="PS00878">
    <property type="entry name" value="ODR_DC_2_1"/>
    <property type="match status" value="1"/>
</dbReference>
<evidence type="ECO:0000259" key="10">
    <source>
        <dbReference type="Pfam" id="PF02784"/>
    </source>
</evidence>
<dbReference type="CDD" id="cd00622">
    <property type="entry name" value="PLPDE_III_ODC"/>
    <property type="match status" value="1"/>
</dbReference>
<dbReference type="InterPro" id="IPR022653">
    <property type="entry name" value="De-COase2_pyr-phos_BS"/>
</dbReference>
<dbReference type="GO" id="GO:0005737">
    <property type="term" value="C:cytoplasm"/>
    <property type="evidence" value="ECO:0007669"/>
    <property type="project" value="TreeGrafter"/>
</dbReference>
<feature type="region of interest" description="Disordered" evidence="9">
    <location>
        <begin position="51"/>
        <end position="127"/>
    </location>
</feature>
<dbReference type="EMBL" id="HBKR01023771">
    <property type="protein sequence ID" value="CAE2315029.1"/>
    <property type="molecule type" value="Transcribed_RNA"/>
</dbReference>
<evidence type="ECO:0000256" key="8">
    <source>
        <dbReference type="ARBA" id="ARBA00049127"/>
    </source>
</evidence>
<dbReference type="AlphaFoldDB" id="A0A7S4L4P9"/>
<evidence type="ECO:0000256" key="1">
    <source>
        <dbReference type="ARBA" id="ARBA00001933"/>
    </source>
</evidence>
<comment type="similarity">
    <text evidence="2">Belongs to the Orn/Lys/Arg decarboxylase class-II family.</text>
</comment>
<keyword evidence="4" id="KW-0456">Lyase</keyword>
<dbReference type="Gene3D" id="3.20.20.10">
    <property type="entry name" value="Alanine racemase"/>
    <property type="match status" value="1"/>
</dbReference>
<dbReference type="GO" id="GO:0033387">
    <property type="term" value="P:putrescine biosynthetic process from arginine, via ornithine"/>
    <property type="evidence" value="ECO:0007669"/>
    <property type="project" value="TreeGrafter"/>
</dbReference>
<feature type="domain" description="Orn/DAP/Arg decarboxylase 2 N-terminal" evidence="10">
    <location>
        <begin position="215"/>
        <end position="449"/>
    </location>
</feature>